<evidence type="ECO:0000313" key="3">
    <source>
        <dbReference type="Proteomes" id="UP000614350"/>
    </source>
</evidence>
<gene>
    <name evidence="2" type="ORF">HZH66_010861</name>
</gene>
<feature type="region of interest" description="Disordered" evidence="1">
    <location>
        <begin position="68"/>
        <end position="98"/>
    </location>
</feature>
<evidence type="ECO:0000313" key="2">
    <source>
        <dbReference type="EMBL" id="KAF7388094.1"/>
    </source>
</evidence>
<sequence>MLSFNRIGNYSTLGQRTSECFSKDFSNKISERCSEAEQPPLQWHNISELRGGRNDRVHVLHTTILSETNIERKRESSDKGELPPFPPTPPPQTLALTY</sequence>
<dbReference type="AlphaFoldDB" id="A0A834JJB3"/>
<feature type="compositionally biased region" description="Pro residues" evidence="1">
    <location>
        <begin position="83"/>
        <end position="92"/>
    </location>
</feature>
<protein>
    <submittedName>
        <fullName evidence="2">Uncharacterized protein</fullName>
    </submittedName>
</protein>
<proteinExistence type="predicted"/>
<reference evidence="2" key="1">
    <citation type="journal article" date="2020" name="G3 (Bethesda)">
        <title>High-Quality Assemblies for Three Invasive Social Wasps from the &lt;i&gt;Vespula&lt;/i&gt; Genus.</title>
        <authorList>
            <person name="Harrop T.W.R."/>
            <person name="Guhlin J."/>
            <person name="McLaughlin G.M."/>
            <person name="Permina E."/>
            <person name="Stockwell P."/>
            <person name="Gilligan J."/>
            <person name="Le Lec M.F."/>
            <person name="Gruber M.A.M."/>
            <person name="Quinn O."/>
            <person name="Lovegrove M."/>
            <person name="Duncan E.J."/>
            <person name="Remnant E.J."/>
            <person name="Van Eeckhoven J."/>
            <person name="Graham B."/>
            <person name="Knapp R.A."/>
            <person name="Langford K.W."/>
            <person name="Kronenberg Z."/>
            <person name="Press M.O."/>
            <person name="Eacker S.M."/>
            <person name="Wilson-Rankin E.E."/>
            <person name="Purcell J."/>
            <person name="Lester P.J."/>
            <person name="Dearden P.K."/>
        </authorList>
    </citation>
    <scope>NUCLEOTIDE SEQUENCE</scope>
    <source>
        <strain evidence="2">Marl-1</strain>
    </source>
</reference>
<comment type="caution">
    <text evidence="2">The sequence shown here is derived from an EMBL/GenBank/DDBJ whole genome shotgun (WGS) entry which is preliminary data.</text>
</comment>
<name>A0A834JJB3_VESVU</name>
<organism evidence="2 3">
    <name type="scientific">Vespula vulgaris</name>
    <name type="common">Yellow jacket</name>
    <name type="synonym">Wasp</name>
    <dbReference type="NCBI Taxonomy" id="7454"/>
    <lineage>
        <taxon>Eukaryota</taxon>
        <taxon>Metazoa</taxon>
        <taxon>Ecdysozoa</taxon>
        <taxon>Arthropoda</taxon>
        <taxon>Hexapoda</taxon>
        <taxon>Insecta</taxon>
        <taxon>Pterygota</taxon>
        <taxon>Neoptera</taxon>
        <taxon>Endopterygota</taxon>
        <taxon>Hymenoptera</taxon>
        <taxon>Apocrita</taxon>
        <taxon>Aculeata</taxon>
        <taxon>Vespoidea</taxon>
        <taxon>Vespidae</taxon>
        <taxon>Vespinae</taxon>
        <taxon>Vespula</taxon>
    </lineage>
</organism>
<keyword evidence="3" id="KW-1185">Reference proteome</keyword>
<dbReference type="Proteomes" id="UP000614350">
    <property type="component" value="Unassembled WGS sequence"/>
</dbReference>
<evidence type="ECO:0000256" key="1">
    <source>
        <dbReference type="SAM" id="MobiDB-lite"/>
    </source>
</evidence>
<dbReference type="EMBL" id="JACSEA010000012">
    <property type="protein sequence ID" value="KAF7388094.1"/>
    <property type="molecule type" value="Genomic_DNA"/>
</dbReference>
<feature type="compositionally biased region" description="Basic and acidic residues" evidence="1">
    <location>
        <begin position="69"/>
        <end position="81"/>
    </location>
</feature>
<accession>A0A834JJB3</accession>